<evidence type="ECO:0000259" key="1">
    <source>
        <dbReference type="Pfam" id="PF01272"/>
    </source>
</evidence>
<dbReference type="GO" id="GO:0003746">
    <property type="term" value="F:translation elongation factor activity"/>
    <property type="evidence" value="ECO:0007669"/>
    <property type="project" value="UniProtKB-KW"/>
</dbReference>
<gene>
    <name evidence="2" type="ORF">NQT62_04020</name>
</gene>
<evidence type="ECO:0000313" key="3">
    <source>
        <dbReference type="Proteomes" id="UP001204142"/>
    </source>
</evidence>
<dbReference type="Gene3D" id="3.10.50.30">
    <property type="entry name" value="Transcription elongation factor, GreA/GreB, C-terminal domain"/>
    <property type="match status" value="1"/>
</dbReference>
<dbReference type="SUPFAM" id="SSF54534">
    <property type="entry name" value="FKBP-like"/>
    <property type="match status" value="1"/>
</dbReference>
<dbReference type="Pfam" id="PF01272">
    <property type="entry name" value="GreA_GreB"/>
    <property type="match status" value="1"/>
</dbReference>
<keyword evidence="2" id="KW-0648">Protein biosynthesis</keyword>
<proteinExistence type="predicted"/>
<dbReference type="InterPro" id="IPR001437">
    <property type="entry name" value="Tscrpt_elong_fac_GreA/B_C"/>
</dbReference>
<dbReference type="InterPro" id="IPR036953">
    <property type="entry name" value="GreA/GreB_C_sf"/>
</dbReference>
<evidence type="ECO:0000313" key="2">
    <source>
        <dbReference type="EMBL" id="MCQ8895609.1"/>
    </source>
</evidence>
<comment type="caution">
    <text evidence="2">The sequence shown here is derived from an EMBL/GenBank/DDBJ whole genome shotgun (WGS) entry which is preliminary data.</text>
</comment>
<feature type="domain" description="Transcription elongation factor GreA/GreB C-terminal" evidence="1">
    <location>
        <begin position="53"/>
        <end position="126"/>
    </location>
</feature>
<keyword evidence="3" id="KW-1185">Reference proteome</keyword>
<dbReference type="PANTHER" id="PTHR30437">
    <property type="entry name" value="TRANSCRIPTION ELONGATION FACTOR GREA"/>
    <property type="match status" value="1"/>
</dbReference>
<accession>A0ABT1WDL1</accession>
<reference evidence="2 3" key="1">
    <citation type="submission" date="2022-07" db="EMBL/GenBank/DDBJ databases">
        <authorList>
            <person name="Xamxidin M."/>
            <person name="Wu M."/>
        </authorList>
    </citation>
    <scope>NUCLEOTIDE SEQUENCE [LARGE SCALE GENOMIC DNA]</scope>
    <source>
        <strain evidence="2 3">NBRC 111650</strain>
    </source>
</reference>
<dbReference type="InterPro" id="IPR018151">
    <property type="entry name" value="TF_GreA/GreB_CS"/>
</dbReference>
<keyword evidence="2" id="KW-0251">Elongation factor</keyword>
<protein>
    <submittedName>
        <fullName evidence="2">GreA/GreB family elongation factor</fullName>
    </submittedName>
</protein>
<dbReference type="RefSeq" id="WP_256763297.1">
    <property type="nucleotide sequence ID" value="NZ_JANIGO010000001.1"/>
</dbReference>
<dbReference type="PANTHER" id="PTHR30437:SF5">
    <property type="entry name" value="REGULATOR OF NUCLEOSIDE DIPHOSPHATE KINASE"/>
    <property type="match status" value="1"/>
</dbReference>
<name>A0ABT1WDL1_9BURK</name>
<dbReference type="PROSITE" id="PS00830">
    <property type="entry name" value="GREAB_2"/>
    <property type="match status" value="1"/>
</dbReference>
<sequence>MINHTHNKFLSTERVLTELDHARLRKLPTLNPHIRLSDLLDNADTVPSRQVAANVITMYTQFCLLDLKTGQRMVMALCYPKDAEPAAGFVSVLSPLGMALIGLKEGDEAHWLSPSRDVLKAVIEKILFQPEASGDYFT</sequence>
<dbReference type="InterPro" id="IPR023459">
    <property type="entry name" value="Tscrpt_elong_fac_GreA/B_fam"/>
</dbReference>
<organism evidence="2 3">
    <name type="scientific">Limnobacter humi</name>
    <dbReference type="NCBI Taxonomy" id="1778671"/>
    <lineage>
        <taxon>Bacteria</taxon>
        <taxon>Pseudomonadati</taxon>
        <taxon>Pseudomonadota</taxon>
        <taxon>Betaproteobacteria</taxon>
        <taxon>Burkholderiales</taxon>
        <taxon>Burkholderiaceae</taxon>
        <taxon>Limnobacter</taxon>
    </lineage>
</organism>
<dbReference type="EMBL" id="JANIGO010000001">
    <property type="protein sequence ID" value="MCQ8895609.1"/>
    <property type="molecule type" value="Genomic_DNA"/>
</dbReference>
<dbReference type="Proteomes" id="UP001204142">
    <property type="component" value="Unassembled WGS sequence"/>
</dbReference>